<dbReference type="Pfam" id="PF00534">
    <property type="entry name" value="Glycos_transf_1"/>
    <property type="match status" value="1"/>
</dbReference>
<dbReference type="InterPro" id="IPR001296">
    <property type="entry name" value="Glyco_trans_1"/>
</dbReference>
<feature type="domain" description="Glycosyl transferase family 1" evidence="2">
    <location>
        <begin position="3"/>
        <end position="105"/>
    </location>
</feature>
<evidence type="ECO:0000256" key="1">
    <source>
        <dbReference type="ARBA" id="ARBA00022679"/>
    </source>
</evidence>
<proteinExistence type="predicted"/>
<evidence type="ECO:0000313" key="3">
    <source>
        <dbReference type="EMBL" id="SVB62201.1"/>
    </source>
</evidence>
<feature type="non-terminal residue" evidence="3">
    <location>
        <position position="1"/>
    </location>
</feature>
<gene>
    <name evidence="3" type="ORF">METZ01_LOCUS215055</name>
</gene>
<reference evidence="3" key="1">
    <citation type="submission" date="2018-05" db="EMBL/GenBank/DDBJ databases">
        <authorList>
            <person name="Lanie J.A."/>
            <person name="Ng W.-L."/>
            <person name="Kazmierczak K.M."/>
            <person name="Andrzejewski T.M."/>
            <person name="Davidsen T.M."/>
            <person name="Wayne K.J."/>
            <person name="Tettelin H."/>
            <person name="Glass J.I."/>
            <person name="Rusch D."/>
            <person name="Podicherti R."/>
            <person name="Tsui H.-C.T."/>
            <person name="Winkler M.E."/>
        </authorList>
    </citation>
    <scope>NUCLEOTIDE SEQUENCE</scope>
</reference>
<dbReference type="PANTHER" id="PTHR46401:SF2">
    <property type="entry name" value="GLYCOSYLTRANSFERASE WBBK-RELATED"/>
    <property type="match status" value="1"/>
</dbReference>
<organism evidence="3">
    <name type="scientific">marine metagenome</name>
    <dbReference type="NCBI Taxonomy" id="408172"/>
    <lineage>
        <taxon>unclassified sequences</taxon>
        <taxon>metagenomes</taxon>
        <taxon>ecological metagenomes</taxon>
    </lineage>
</organism>
<name>A0A382FJP6_9ZZZZ</name>
<sequence>KYQREVLDLINSLKLSERIEFIEQPSDKELVKLIYHSRAMVIPSLYETFGFMYVEGRIMDKPFIVADTEVAREVTESQCIYFEGLNSKDLASKLKEVKISDKKQKMDYKISKTFYEESARQSLAEYFNSFFVTNEQN</sequence>
<dbReference type="PANTHER" id="PTHR46401">
    <property type="entry name" value="GLYCOSYLTRANSFERASE WBBK-RELATED"/>
    <property type="match status" value="1"/>
</dbReference>
<dbReference type="EMBL" id="UINC01049891">
    <property type="protein sequence ID" value="SVB62201.1"/>
    <property type="molecule type" value="Genomic_DNA"/>
</dbReference>
<evidence type="ECO:0000259" key="2">
    <source>
        <dbReference type="Pfam" id="PF00534"/>
    </source>
</evidence>
<keyword evidence="1" id="KW-0808">Transferase</keyword>
<dbReference type="AlphaFoldDB" id="A0A382FJP6"/>
<dbReference type="SUPFAM" id="SSF53756">
    <property type="entry name" value="UDP-Glycosyltransferase/glycogen phosphorylase"/>
    <property type="match status" value="1"/>
</dbReference>
<dbReference type="GO" id="GO:0016757">
    <property type="term" value="F:glycosyltransferase activity"/>
    <property type="evidence" value="ECO:0007669"/>
    <property type="project" value="InterPro"/>
</dbReference>
<accession>A0A382FJP6</accession>
<dbReference type="Gene3D" id="3.40.50.2000">
    <property type="entry name" value="Glycogen Phosphorylase B"/>
    <property type="match status" value="1"/>
</dbReference>
<dbReference type="GO" id="GO:0009103">
    <property type="term" value="P:lipopolysaccharide biosynthetic process"/>
    <property type="evidence" value="ECO:0007669"/>
    <property type="project" value="TreeGrafter"/>
</dbReference>
<protein>
    <recommendedName>
        <fullName evidence="2">Glycosyl transferase family 1 domain-containing protein</fullName>
    </recommendedName>
</protein>